<evidence type="ECO:0000256" key="4">
    <source>
        <dbReference type="ARBA" id="ARBA00022840"/>
    </source>
</evidence>
<name>A0A3B1DVF8_9ZZZZ</name>
<feature type="domain" description="AMP-dependent synthetase/ligase" evidence="5">
    <location>
        <begin position="8"/>
        <end position="156"/>
    </location>
</feature>
<dbReference type="InterPro" id="IPR042099">
    <property type="entry name" value="ANL_N_sf"/>
</dbReference>
<dbReference type="GO" id="GO:0006085">
    <property type="term" value="P:acetyl-CoA biosynthetic process"/>
    <property type="evidence" value="ECO:0007669"/>
    <property type="project" value="TreeGrafter"/>
</dbReference>
<dbReference type="SUPFAM" id="SSF56801">
    <property type="entry name" value="Acetyl-CoA synthetase-like"/>
    <property type="match status" value="1"/>
</dbReference>
<reference evidence="7" key="1">
    <citation type="submission" date="2018-06" db="EMBL/GenBank/DDBJ databases">
        <authorList>
            <person name="Zhirakovskaya E."/>
        </authorList>
    </citation>
    <scope>NUCLEOTIDE SEQUENCE</scope>
</reference>
<gene>
    <name evidence="7" type="ORF">MNBD_PLANCTO03-432</name>
</gene>
<sequence length="350" mass="38651">NRVPTLMYEGAPNHPGPDRFWEIVERHKVTQFYTAPTAIRAFMKWGDQHPKAHDLSSLKVLGTVGEPINPEAWMWYHRTIGGERCPIVDTWWQTETGGHMISPLPGCTPTKPGSCTLPLFGVDAAILDENGNEQTANTGGLLAIRKPWPGMLRGIYGDRQRYIDTYWSAFKIDDQQLQEGELSSPRRNCPSPYYLAGDSARRDEDGYFWIMGRIDDVINVSGHRLGTMEVESALVAHESVVEAAVVGMPHEIKGTGIAAFVTLAPTHTPADKVATDALKQTLRAHVGNEIGAIAKPDMIRFTDALPKTRSGKIMRRLLRSVAAGDTDTNQDTTTLEDFSVLAKLTESEEG</sequence>
<keyword evidence="3" id="KW-0547">Nucleotide-binding</keyword>
<dbReference type="PANTHER" id="PTHR24095">
    <property type="entry name" value="ACETYL-COENZYME A SYNTHETASE"/>
    <property type="match status" value="1"/>
</dbReference>
<evidence type="ECO:0000256" key="3">
    <source>
        <dbReference type="ARBA" id="ARBA00022741"/>
    </source>
</evidence>
<dbReference type="PANTHER" id="PTHR24095:SF14">
    <property type="entry name" value="ACETYL-COENZYME A SYNTHETASE 1"/>
    <property type="match status" value="1"/>
</dbReference>
<dbReference type="EMBL" id="UOGK01000461">
    <property type="protein sequence ID" value="VAX40883.1"/>
    <property type="molecule type" value="Genomic_DNA"/>
</dbReference>
<dbReference type="Gene3D" id="3.40.50.12780">
    <property type="entry name" value="N-terminal domain of ligase-like"/>
    <property type="match status" value="1"/>
</dbReference>
<organism evidence="7">
    <name type="scientific">hydrothermal vent metagenome</name>
    <dbReference type="NCBI Taxonomy" id="652676"/>
    <lineage>
        <taxon>unclassified sequences</taxon>
        <taxon>metagenomes</taxon>
        <taxon>ecological metagenomes</taxon>
    </lineage>
</organism>
<dbReference type="GO" id="GO:0005524">
    <property type="term" value="F:ATP binding"/>
    <property type="evidence" value="ECO:0007669"/>
    <property type="project" value="UniProtKB-KW"/>
</dbReference>
<accession>A0A3B1DVF8</accession>
<evidence type="ECO:0000259" key="6">
    <source>
        <dbReference type="Pfam" id="PF13193"/>
    </source>
</evidence>
<evidence type="ECO:0000259" key="5">
    <source>
        <dbReference type="Pfam" id="PF00501"/>
    </source>
</evidence>
<keyword evidence="2 7" id="KW-0436">Ligase</keyword>
<dbReference type="GO" id="GO:0003987">
    <property type="term" value="F:acetate-CoA ligase activity"/>
    <property type="evidence" value="ECO:0007669"/>
    <property type="project" value="UniProtKB-EC"/>
</dbReference>
<protein>
    <recommendedName>
        <fullName evidence="1">acetate--CoA ligase</fullName>
        <ecNumber evidence="1">6.2.1.1</ecNumber>
    </recommendedName>
</protein>
<dbReference type="Gene3D" id="3.30.300.30">
    <property type="match status" value="1"/>
</dbReference>
<dbReference type="AlphaFoldDB" id="A0A3B1DVF8"/>
<feature type="non-terminal residue" evidence="7">
    <location>
        <position position="1"/>
    </location>
</feature>
<dbReference type="InterPro" id="IPR025110">
    <property type="entry name" value="AMP-bd_C"/>
</dbReference>
<dbReference type="GO" id="GO:0005829">
    <property type="term" value="C:cytosol"/>
    <property type="evidence" value="ECO:0007669"/>
    <property type="project" value="TreeGrafter"/>
</dbReference>
<dbReference type="Pfam" id="PF00501">
    <property type="entry name" value="AMP-binding"/>
    <property type="match status" value="1"/>
</dbReference>
<feature type="domain" description="AMP-binding enzyme C-terminal" evidence="6">
    <location>
        <begin position="229"/>
        <end position="312"/>
    </location>
</feature>
<dbReference type="Pfam" id="PF13193">
    <property type="entry name" value="AMP-binding_C"/>
    <property type="match status" value="1"/>
</dbReference>
<evidence type="ECO:0000313" key="7">
    <source>
        <dbReference type="EMBL" id="VAX40883.1"/>
    </source>
</evidence>
<proteinExistence type="predicted"/>
<evidence type="ECO:0000256" key="1">
    <source>
        <dbReference type="ARBA" id="ARBA00013275"/>
    </source>
</evidence>
<dbReference type="InterPro" id="IPR045851">
    <property type="entry name" value="AMP-bd_C_sf"/>
</dbReference>
<evidence type="ECO:0000256" key="2">
    <source>
        <dbReference type="ARBA" id="ARBA00022598"/>
    </source>
</evidence>
<dbReference type="InterPro" id="IPR000873">
    <property type="entry name" value="AMP-dep_synth/lig_dom"/>
</dbReference>
<keyword evidence="4" id="KW-0067">ATP-binding</keyword>
<dbReference type="EC" id="6.2.1.1" evidence="1"/>